<feature type="region of interest" description="Disordered" evidence="1">
    <location>
        <begin position="117"/>
        <end position="148"/>
    </location>
</feature>
<accession>A0A8J5BY53</accession>
<comment type="caution">
    <text evidence="2">The sequence shown here is derived from an EMBL/GenBank/DDBJ whole genome shotgun (WGS) entry which is preliminary data.</text>
</comment>
<evidence type="ECO:0000313" key="2">
    <source>
        <dbReference type="EMBL" id="KAG0712623.1"/>
    </source>
</evidence>
<reference evidence="2" key="1">
    <citation type="submission" date="2020-07" db="EMBL/GenBank/DDBJ databases">
        <title>The High-quality genome of the commercially important snow crab, Chionoecetes opilio.</title>
        <authorList>
            <person name="Jeong J.-H."/>
            <person name="Ryu S."/>
        </authorList>
    </citation>
    <scope>NUCLEOTIDE SEQUENCE</scope>
    <source>
        <strain evidence="2">MADBK_172401_WGS</strain>
        <tissue evidence="2">Digestive gland</tissue>
    </source>
</reference>
<sequence>MAGNSMMAVRSKSDGWRVYQLQMSSESHLMHMQKDVCRKNVALYTWLGGHHPGIKLPSSGQVLSVFVRNYLNLKKERAESAKVVVEEALVFWDKARIPTQRQDKILAKVQALHDRWKGMKKNQGRQTQTQRTNEDSGPSAHQDERQDGSYVLTEVAKSLGYDLLELNMSRASVKRYRDRYRAEKGSDLKEGFKETGETCVVR</sequence>
<evidence type="ECO:0000313" key="3">
    <source>
        <dbReference type="Proteomes" id="UP000770661"/>
    </source>
</evidence>
<dbReference type="AlphaFoldDB" id="A0A8J5BY53"/>
<name>A0A8J5BY53_CHIOP</name>
<proteinExistence type="predicted"/>
<organism evidence="2 3">
    <name type="scientific">Chionoecetes opilio</name>
    <name type="common">Atlantic snow crab</name>
    <name type="synonym">Cancer opilio</name>
    <dbReference type="NCBI Taxonomy" id="41210"/>
    <lineage>
        <taxon>Eukaryota</taxon>
        <taxon>Metazoa</taxon>
        <taxon>Ecdysozoa</taxon>
        <taxon>Arthropoda</taxon>
        <taxon>Crustacea</taxon>
        <taxon>Multicrustacea</taxon>
        <taxon>Malacostraca</taxon>
        <taxon>Eumalacostraca</taxon>
        <taxon>Eucarida</taxon>
        <taxon>Decapoda</taxon>
        <taxon>Pleocyemata</taxon>
        <taxon>Brachyura</taxon>
        <taxon>Eubrachyura</taxon>
        <taxon>Majoidea</taxon>
        <taxon>Majidae</taxon>
        <taxon>Chionoecetes</taxon>
    </lineage>
</organism>
<evidence type="ECO:0000256" key="1">
    <source>
        <dbReference type="SAM" id="MobiDB-lite"/>
    </source>
</evidence>
<dbReference type="EMBL" id="JACEEZ010022255">
    <property type="protein sequence ID" value="KAG0712623.1"/>
    <property type="molecule type" value="Genomic_DNA"/>
</dbReference>
<dbReference type="OrthoDB" id="7697930at2759"/>
<keyword evidence="3" id="KW-1185">Reference proteome</keyword>
<gene>
    <name evidence="2" type="ORF">GWK47_018069</name>
</gene>
<protein>
    <submittedName>
        <fullName evidence="2">Uncharacterized protein</fullName>
    </submittedName>
</protein>
<dbReference type="Proteomes" id="UP000770661">
    <property type="component" value="Unassembled WGS sequence"/>
</dbReference>